<dbReference type="PANTHER" id="PTHR34806:SF1">
    <property type="entry name" value="HIGH-AFFINITY NITRATE TRANSPORTER 3.1"/>
    <property type="match status" value="1"/>
</dbReference>
<keyword evidence="2" id="KW-1185">Reference proteome</keyword>
<name>A0A0D9VTB8_9ORYZ</name>
<dbReference type="Gene3D" id="3.30.300.130">
    <property type="entry name" value="Fe-S cluster assembly (FSCA)"/>
    <property type="match status" value="1"/>
</dbReference>
<dbReference type="AlphaFoldDB" id="A0A0D9VTB8"/>
<dbReference type="EnsemblPlants" id="LPERR03G13260.1">
    <property type="protein sequence ID" value="LPERR03G13260.1"/>
    <property type="gene ID" value="LPERR03G13260"/>
</dbReference>
<dbReference type="InterPro" id="IPR016605">
    <property type="entry name" value="Transptr_NO3_Nar2"/>
</dbReference>
<accession>A0A0D9VTB8</accession>
<proteinExistence type="predicted"/>
<reference evidence="1" key="3">
    <citation type="submission" date="2015-04" db="UniProtKB">
        <authorList>
            <consortium name="EnsemblPlants"/>
        </authorList>
    </citation>
    <scope>IDENTIFICATION</scope>
</reference>
<evidence type="ECO:0000313" key="1">
    <source>
        <dbReference type="EnsemblPlants" id="LPERR03G13260.1"/>
    </source>
</evidence>
<organism evidence="1 2">
    <name type="scientific">Leersia perrieri</name>
    <dbReference type="NCBI Taxonomy" id="77586"/>
    <lineage>
        <taxon>Eukaryota</taxon>
        <taxon>Viridiplantae</taxon>
        <taxon>Streptophyta</taxon>
        <taxon>Embryophyta</taxon>
        <taxon>Tracheophyta</taxon>
        <taxon>Spermatophyta</taxon>
        <taxon>Magnoliopsida</taxon>
        <taxon>Liliopsida</taxon>
        <taxon>Poales</taxon>
        <taxon>Poaceae</taxon>
        <taxon>BOP clade</taxon>
        <taxon>Oryzoideae</taxon>
        <taxon>Oryzeae</taxon>
        <taxon>Oryzinae</taxon>
        <taxon>Leersia</taxon>
    </lineage>
</organism>
<dbReference type="HOGENOM" id="CLU_1878414_0_0_1"/>
<dbReference type="GO" id="GO:0010167">
    <property type="term" value="P:response to nitrate"/>
    <property type="evidence" value="ECO:0007669"/>
    <property type="project" value="InterPro"/>
</dbReference>
<dbReference type="STRING" id="77586.A0A0D9VTB8"/>
<reference evidence="2" key="2">
    <citation type="submission" date="2013-12" db="EMBL/GenBank/DDBJ databases">
        <authorList>
            <person name="Yu Y."/>
            <person name="Lee S."/>
            <person name="de Baynast K."/>
            <person name="Wissotski M."/>
            <person name="Liu L."/>
            <person name="Talag J."/>
            <person name="Goicoechea J."/>
            <person name="Angelova A."/>
            <person name="Jetty R."/>
            <person name="Kudrna D."/>
            <person name="Golser W."/>
            <person name="Rivera L."/>
            <person name="Zhang J."/>
            <person name="Wing R."/>
        </authorList>
    </citation>
    <scope>NUCLEOTIDE SEQUENCE</scope>
</reference>
<dbReference type="GO" id="GO:0015112">
    <property type="term" value="F:nitrate transmembrane transporter activity"/>
    <property type="evidence" value="ECO:0007669"/>
    <property type="project" value="TreeGrafter"/>
</dbReference>
<sequence>MAGSDATFKSVKVKLCYVPASRIDRGWRKANDDLHKDKACRFKVTGGNSAFDYAVARDISTASYFTHLAAASASTPPAAGGGLYSVETYELTAENVDRVLDNVCPYLITNGDDVIVASVKDNVISLKLEGEQLDCP</sequence>
<evidence type="ECO:0000313" key="2">
    <source>
        <dbReference type="Proteomes" id="UP000032180"/>
    </source>
</evidence>
<dbReference type="GO" id="GO:0005886">
    <property type="term" value="C:plasma membrane"/>
    <property type="evidence" value="ECO:0007669"/>
    <property type="project" value="TreeGrafter"/>
</dbReference>
<evidence type="ECO:0008006" key="3">
    <source>
        <dbReference type="Google" id="ProtNLM"/>
    </source>
</evidence>
<dbReference type="eggNOG" id="KOG2358">
    <property type="taxonomic scope" value="Eukaryota"/>
</dbReference>
<dbReference type="SUPFAM" id="SSF117916">
    <property type="entry name" value="Fe-S cluster assembly (FSCA) domain-like"/>
    <property type="match status" value="1"/>
</dbReference>
<dbReference type="PANTHER" id="PTHR34806">
    <property type="entry name" value="HIGH-AFFINITY NITRATE TRANSPORTER 3.2"/>
    <property type="match status" value="1"/>
</dbReference>
<dbReference type="Gramene" id="LPERR03G13260.1">
    <property type="protein sequence ID" value="LPERR03G13260.1"/>
    <property type="gene ID" value="LPERR03G13260"/>
</dbReference>
<reference evidence="1 2" key="1">
    <citation type="submission" date="2012-08" db="EMBL/GenBank/DDBJ databases">
        <title>Oryza genome evolution.</title>
        <authorList>
            <person name="Wing R.A."/>
        </authorList>
    </citation>
    <scope>NUCLEOTIDE SEQUENCE</scope>
</reference>
<dbReference type="Pfam" id="PF16974">
    <property type="entry name" value="NAR2"/>
    <property type="match status" value="1"/>
</dbReference>
<dbReference type="InterPro" id="IPR034904">
    <property type="entry name" value="FSCA_dom_sf"/>
</dbReference>
<protein>
    <recommendedName>
        <fullName evidence="3">NIF system FeS cluster assembly NifU C-terminal domain-containing protein</fullName>
    </recommendedName>
</protein>
<dbReference type="Proteomes" id="UP000032180">
    <property type="component" value="Chromosome 3"/>
</dbReference>